<keyword evidence="5" id="KW-0460">Magnesium</keyword>
<feature type="binding site" evidence="4">
    <location>
        <begin position="134"/>
        <end position="142"/>
    </location>
    <ligand>
        <name>ATP</name>
        <dbReference type="ChEBI" id="CHEBI:30616"/>
    </ligand>
</feature>
<dbReference type="Proteomes" id="UP000239010">
    <property type="component" value="Unassembled WGS sequence"/>
</dbReference>
<dbReference type="PIRSF" id="PIRSF006806">
    <property type="entry name" value="FTHF_cligase"/>
    <property type="match status" value="1"/>
</dbReference>
<comment type="caution">
    <text evidence="6">The sequence shown here is derived from an EMBL/GenBank/DDBJ whole genome shotgun (WGS) entry which is preliminary data.</text>
</comment>
<keyword evidence="7" id="KW-1185">Reference proteome</keyword>
<dbReference type="SUPFAM" id="SSF100950">
    <property type="entry name" value="NagB/RpiA/CoA transferase-like"/>
    <property type="match status" value="1"/>
</dbReference>
<sequence>MNNKAKIRESFLKTRFFLSKDYQTNSSKIIERKINHYIQRYNLKAFAIFISKIDEPFTHHIIVDALKKGIEVYLPRVNGEKIEFRKIKNIESDIVKNELFNIFEPKIECELLENIKEISTIFAPLVAFDKHLNRVGSGKGYYDRWFNENQYKGFKVGICQSSQLSNQIIDVEPHDVALNSIITEKQIYVPLESNDDEDSNFDITYAVFNDETIIN</sequence>
<evidence type="ECO:0000256" key="5">
    <source>
        <dbReference type="RuleBase" id="RU361279"/>
    </source>
</evidence>
<evidence type="ECO:0000313" key="6">
    <source>
        <dbReference type="EMBL" id="PPE05047.1"/>
    </source>
</evidence>
<dbReference type="Gene3D" id="3.40.50.10420">
    <property type="entry name" value="NagB/RpiA/CoA transferase-like"/>
    <property type="match status" value="1"/>
</dbReference>
<dbReference type="InterPro" id="IPR037171">
    <property type="entry name" value="NagB/RpiA_transferase-like"/>
</dbReference>
<comment type="similarity">
    <text evidence="1 5">Belongs to the 5-formyltetrahydrofolate cyclo-ligase family.</text>
</comment>
<protein>
    <recommendedName>
        <fullName evidence="5">5-formyltetrahydrofolate cyclo-ligase</fullName>
        <ecNumber evidence="5">6.3.3.2</ecNumber>
    </recommendedName>
</protein>
<reference evidence="6 7" key="1">
    <citation type="submission" date="2017-11" db="EMBL/GenBank/DDBJ databases">
        <title>Genome sequence of Entomoplasma ellychniae ELCN-1 (ATCC 43707).</title>
        <authorList>
            <person name="Lo W.-S."/>
            <person name="Gasparich G.E."/>
            <person name="Kuo C.-H."/>
        </authorList>
    </citation>
    <scope>NUCLEOTIDE SEQUENCE [LARGE SCALE GENOMIC DNA]</scope>
    <source>
        <strain evidence="6 7">ELCN-1</strain>
    </source>
</reference>
<name>A0A8E2QWN3_9MOLU</name>
<keyword evidence="2 4" id="KW-0547">Nucleotide-binding</keyword>
<dbReference type="AlphaFoldDB" id="A0A8E2QWN3"/>
<dbReference type="GO" id="GO:0005524">
    <property type="term" value="F:ATP binding"/>
    <property type="evidence" value="ECO:0007669"/>
    <property type="project" value="UniProtKB-KW"/>
</dbReference>
<dbReference type="InterPro" id="IPR002698">
    <property type="entry name" value="FTHF_cligase"/>
</dbReference>
<dbReference type="NCBIfam" id="TIGR02727">
    <property type="entry name" value="MTHFS_bact"/>
    <property type="match status" value="1"/>
</dbReference>
<dbReference type="PANTHER" id="PTHR23407:SF1">
    <property type="entry name" value="5-FORMYLTETRAHYDROFOLATE CYCLO-LIGASE"/>
    <property type="match status" value="1"/>
</dbReference>
<evidence type="ECO:0000256" key="3">
    <source>
        <dbReference type="ARBA" id="ARBA00022840"/>
    </source>
</evidence>
<keyword evidence="6" id="KW-0436">Ligase</keyword>
<evidence type="ECO:0000256" key="4">
    <source>
        <dbReference type="PIRSR" id="PIRSR006806-1"/>
    </source>
</evidence>
<comment type="cofactor">
    <cofactor evidence="5">
        <name>Mg(2+)</name>
        <dbReference type="ChEBI" id="CHEBI:18420"/>
    </cofactor>
</comment>
<dbReference type="EMBL" id="PHND01000001">
    <property type="protein sequence ID" value="PPE05047.1"/>
    <property type="molecule type" value="Genomic_DNA"/>
</dbReference>
<evidence type="ECO:0000313" key="7">
    <source>
        <dbReference type="Proteomes" id="UP000239010"/>
    </source>
</evidence>
<proteinExistence type="inferred from homology"/>
<feature type="binding site" evidence="4">
    <location>
        <position position="55"/>
    </location>
    <ligand>
        <name>substrate</name>
    </ligand>
</feature>
<dbReference type="PANTHER" id="PTHR23407">
    <property type="entry name" value="ATPASE INHIBITOR/5-FORMYLTETRAHYDROFOLATE CYCLO-LIGASE"/>
    <property type="match status" value="1"/>
</dbReference>
<accession>A0A8E2QWN3</accession>
<dbReference type="GO" id="GO:0009396">
    <property type="term" value="P:folic acid-containing compound biosynthetic process"/>
    <property type="evidence" value="ECO:0007669"/>
    <property type="project" value="TreeGrafter"/>
</dbReference>
<gene>
    <name evidence="6" type="ORF">EELLY_v1c07350</name>
</gene>
<evidence type="ECO:0000256" key="1">
    <source>
        <dbReference type="ARBA" id="ARBA00010638"/>
    </source>
</evidence>
<feature type="binding site" evidence="4">
    <location>
        <position position="50"/>
    </location>
    <ligand>
        <name>substrate</name>
    </ligand>
</feature>
<dbReference type="GO" id="GO:0035999">
    <property type="term" value="P:tetrahydrofolate interconversion"/>
    <property type="evidence" value="ECO:0007669"/>
    <property type="project" value="TreeGrafter"/>
</dbReference>
<dbReference type="GO" id="GO:0046872">
    <property type="term" value="F:metal ion binding"/>
    <property type="evidence" value="ECO:0007669"/>
    <property type="project" value="UniProtKB-KW"/>
</dbReference>
<dbReference type="Pfam" id="PF01812">
    <property type="entry name" value="5-FTHF_cyc-lig"/>
    <property type="match status" value="1"/>
</dbReference>
<feature type="binding site" evidence="4">
    <location>
        <begin position="4"/>
        <end position="8"/>
    </location>
    <ligand>
        <name>ATP</name>
        <dbReference type="ChEBI" id="CHEBI:30616"/>
    </ligand>
</feature>
<dbReference type="InterPro" id="IPR024185">
    <property type="entry name" value="FTHF_cligase-like_sf"/>
</dbReference>
<evidence type="ECO:0000256" key="2">
    <source>
        <dbReference type="ARBA" id="ARBA00022741"/>
    </source>
</evidence>
<keyword evidence="3 4" id="KW-0067">ATP-binding</keyword>
<dbReference type="GO" id="GO:0030272">
    <property type="term" value="F:5-formyltetrahydrofolate cyclo-ligase activity"/>
    <property type="evidence" value="ECO:0007669"/>
    <property type="project" value="UniProtKB-EC"/>
</dbReference>
<organism evidence="6 7">
    <name type="scientific">Entomoplasma ellychniae</name>
    <dbReference type="NCBI Taxonomy" id="2114"/>
    <lineage>
        <taxon>Bacteria</taxon>
        <taxon>Bacillati</taxon>
        <taxon>Mycoplasmatota</taxon>
        <taxon>Mollicutes</taxon>
        <taxon>Entomoplasmatales</taxon>
        <taxon>Entomoplasmataceae</taxon>
        <taxon>Entomoplasma</taxon>
    </lineage>
</organism>
<dbReference type="EC" id="6.3.3.2" evidence="5"/>
<keyword evidence="5" id="KW-0479">Metal-binding</keyword>
<dbReference type="RefSeq" id="WP_104206122.1">
    <property type="nucleotide sequence ID" value="NZ_PHND01000001.1"/>
</dbReference>
<comment type="catalytic activity">
    <reaction evidence="5">
        <text>(6S)-5-formyl-5,6,7,8-tetrahydrofolate + ATP = (6R)-5,10-methenyltetrahydrofolate + ADP + phosphate</text>
        <dbReference type="Rhea" id="RHEA:10488"/>
        <dbReference type="ChEBI" id="CHEBI:30616"/>
        <dbReference type="ChEBI" id="CHEBI:43474"/>
        <dbReference type="ChEBI" id="CHEBI:57455"/>
        <dbReference type="ChEBI" id="CHEBI:57457"/>
        <dbReference type="ChEBI" id="CHEBI:456216"/>
        <dbReference type="EC" id="6.3.3.2"/>
    </reaction>
</comment>